<dbReference type="GO" id="GO:0022857">
    <property type="term" value="F:transmembrane transporter activity"/>
    <property type="evidence" value="ECO:0007669"/>
    <property type="project" value="InterPro"/>
</dbReference>
<keyword evidence="11" id="KW-1185">Reference proteome</keyword>
<dbReference type="InterPro" id="IPR004638">
    <property type="entry name" value="EmrB-like"/>
</dbReference>
<dbReference type="EMBL" id="SHLA01000001">
    <property type="protein sequence ID" value="RZU60507.1"/>
    <property type="molecule type" value="Genomic_DNA"/>
</dbReference>
<reference evidence="10 11" key="1">
    <citation type="submission" date="2019-02" db="EMBL/GenBank/DDBJ databases">
        <title>Sequencing the genomes of 1000 actinobacteria strains.</title>
        <authorList>
            <person name="Klenk H.-P."/>
        </authorList>
    </citation>
    <scope>NUCLEOTIDE SEQUENCE [LARGE SCALE GENOMIC DNA]</scope>
    <source>
        <strain evidence="10 11">DSM 17364</strain>
    </source>
</reference>
<accession>A0A4Q8A8W4</accession>
<evidence type="ECO:0000313" key="11">
    <source>
        <dbReference type="Proteomes" id="UP000292685"/>
    </source>
</evidence>
<comment type="subcellular location">
    <subcellularLocation>
        <location evidence="1">Cell membrane</location>
        <topology evidence="1">Multi-pass membrane protein</topology>
    </subcellularLocation>
</comment>
<keyword evidence="5 8" id="KW-0812">Transmembrane</keyword>
<dbReference type="Gene3D" id="1.20.1720.10">
    <property type="entry name" value="Multidrug resistance protein D"/>
    <property type="match status" value="1"/>
</dbReference>
<dbReference type="Gene3D" id="1.20.1250.20">
    <property type="entry name" value="MFS general substrate transporter like domains"/>
    <property type="match status" value="1"/>
</dbReference>
<dbReference type="AlphaFoldDB" id="A0A4Q8A8W4"/>
<feature type="transmembrane region" description="Helical" evidence="8">
    <location>
        <begin position="166"/>
        <end position="187"/>
    </location>
</feature>
<evidence type="ECO:0000256" key="5">
    <source>
        <dbReference type="ARBA" id="ARBA00022692"/>
    </source>
</evidence>
<keyword evidence="3" id="KW-0813">Transport</keyword>
<dbReference type="CDD" id="cd17503">
    <property type="entry name" value="MFS_LmrB_MDR_like"/>
    <property type="match status" value="1"/>
</dbReference>
<evidence type="ECO:0000256" key="7">
    <source>
        <dbReference type="ARBA" id="ARBA00023136"/>
    </source>
</evidence>
<organism evidence="10 11">
    <name type="scientific">Zhihengliuella halotolerans</name>
    <dbReference type="NCBI Taxonomy" id="370736"/>
    <lineage>
        <taxon>Bacteria</taxon>
        <taxon>Bacillati</taxon>
        <taxon>Actinomycetota</taxon>
        <taxon>Actinomycetes</taxon>
        <taxon>Micrococcales</taxon>
        <taxon>Micrococcaceae</taxon>
        <taxon>Zhihengliuella</taxon>
    </lineage>
</organism>
<dbReference type="PANTHER" id="PTHR42718">
    <property type="entry name" value="MAJOR FACILITATOR SUPERFAMILY MULTIDRUG TRANSPORTER MFSC"/>
    <property type="match status" value="1"/>
</dbReference>
<keyword evidence="7 8" id="KW-0472">Membrane</keyword>
<dbReference type="RefSeq" id="WP_130448518.1">
    <property type="nucleotide sequence ID" value="NZ_SHLA01000001.1"/>
</dbReference>
<dbReference type="Pfam" id="PF07690">
    <property type="entry name" value="MFS_1"/>
    <property type="match status" value="1"/>
</dbReference>
<comment type="caution">
    <text evidence="10">The sequence shown here is derived from an EMBL/GenBank/DDBJ whole genome shotgun (WGS) entry which is preliminary data.</text>
</comment>
<comment type="similarity">
    <text evidence="2">Belongs to the major facilitator superfamily. EmrB family.</text>
</comment>
<feature type="transmembrane region" description="Helical" evidence="8">
    <location>
        <begin position="225"/>
        <end position="246"/>
    </location>
</feature>
<dbReference type="OrthoDB" id="9812221at2"/>
<keyword evidence="4" id="KW-1003">Cell membrane</keyword>
<dbReference type="PROSITE" id="PS50850">
    <property type="entry name" value="MFS"/>
    <property type="match status" value="1"/>
</dbReference>
<feature type="transmembrane region" description="Helical" evidence="8">
    <location>
        <begin position="266"/>
        <end position="287"/>
    </location>
</feature>
<feature type="transmembrane region" description="Helical" evidence="8">
    <location>
        <begin position="373"/>
        <end position="391"/>
    </location>
</feature>
<feature type="transmembrane region" description="Helical" evidence="8">
    <location>
        <begin position="133"/>
        <end position="154"/>
    </location>
</feature>
<dbReference type="InterPro" id="IPR020846">
    <property type="entry name" value="MFS_dom"/>
</dbReference>
<keyword evidence="6 8" id="KW-1133">Transmembrane helix</keyword>
<dbReference type="InterPro" id="IPR011701">
    <property type="entry name" value="MFS"/>
</dbReference>
<dbReference type="NCBIfam" id="TIGR00711">
    <property type="entry name" value="efflux_EmrB"/>
    <property type="match status" value="1"/>
</dbReference>
<dbReference type="PRINTS" id="PR01036">
    <property type="entry name" value="TCRTETB"/>
</dbReference>
<sequence>MHNDSAPETTAPHTVASGHAPAAAAPENQKLAPAARTTIIVLLIAAFVVILNETIMNVALPRLQETFGVTADTVQWLVTAFMLTMAVVIPTTGYLLRRLSIRTAFILAMALFSAGTLIAALAPIFGVLVFGRVIQATGTAIMMPLLMTTILDIVPPAKRGVMMGNVSIVISVAPAIGPTISGLILQYMPWRMIFFVVLPIAIVTLVLGARMLGRMTEETQQTATPLSFPSLLLAIPGFGLLVYGLSSLGGGHGAEGGTTAATGPGATPFVALGIALVCLTVFTFMQLRLQRSDRALLDLRPFSYRPFTVSLLLMVMAMVALFGVIILLPMYLQTVRGLDPLATGLLLLPGGLLMGLLAPFVGRAYDKVGPRPLMIPGGALLVMVLAGYTQLTAQTPVWMLVVAHLVMSLSFALLFTPAFTTGLNPLPHHLHSHGSAVLSTLQQLGGAAGTALLVGIMASGTASAVAAGVGDLDAAVQGYQAGFLAATFFAAGVFALTFLMRKPVYEELADSQAVPAAH</sequence>
<feature type="transmembrane region" description="Helical" evidence="8">
    <location>
        <begin position="307"/>
        <end position="329"/>
    </location>
</feature>
<dbReference type="Proteomes" id="UP000292685">
    <property type="component" value="Unassembled WGS sequence"/>
</dbReference>
<evidence type="ECO:0000256" key="1">
    <source>
        <dbReference type="ARBA" id="ARBA00004651"/>
    </source>
</evidence>
<evidence type="ECO:0000256" key="2">
    <source>
        <dbReference type="ARBA" id="ARBA00008537"/>
    </source>
</evidence>
<feature type="domain" description="Major facilitator superfamily (MFS) profile" evidence="9">
    <location>
        <begin position="38"/>
        <end position="504"/>
    </location>
</feature>
<evidence type="ECO:0000256" key="4">
    <source>
        <dbReference type="ARBA" id="ARBA00022475"/>
    </source>
</evidence>
<proteinExistence type="inferred from homology"/>
<feature type="transmembrane region" description="Helical" evidence="8">
    <location>
        <begin position="193"/>
        <end position="213"/>
    </location>
</feature>
<gene>
    <name evidence="10" type="ORF">EV380_0037</name>
</gene>
<dbReference type="GO" id="GO:0005886">
    <property type="term" value="C:plasma membrane"/>
    <property type="evidence" value="ECO:0007669"/>
    <property type="project" value="UniProtKB-SubCell"/>
</dbReference>
<name>A0A4Q8A8W4_9MICC</name>
<feature type="transmembrane region" description="Helical" evidence="8">
    <location>
        <begin position="397"/>
        <end position="423"/>
    </location>
</feature>
<dbReference type="InterPro" id="IPR036259">
    <property type="entry name" value="MFS_trans_sf"/>
</dbReference>
<evidence type="ECO:0000256" key="6">
    <source>
        <dbReference type="ARBA" id="ARBA00022989"/>
    </source>
</evidence>
<feature type="transmembrane region" description="Helical" evidence="8">
    <location>
        <begin position="76"/>
        <end position="96"/>
    </location>
</feature>
<evidence type="ECO:0000259" key="9">
    <source>
        <dbReference type="PROSITE" id="PS50850"/>
    </source>
</evidence>
<feature type="transmembrane region" description="Helical" evidence="8">
    <location>
        <begin position="103"/>
        <end position="127"/>
    </location>
</feature>
<feature type="transmembrane region" description="Helical" evidence="8">
    <location>
        <begin position="39"/>
        <end position="56"/>
    </location>
</feature>
<evidence type="ECO:0000256" key="8">
    <source>
        <dbReference type="SAM" id="Phobius"/>
    </source>
</evidence>
<feature type="transmembrane region" description="Helical" evidence="8">
    <location>
        <begin position="479"/>
        <end position="499"/>
    </location>
</feature>
<dbReference type="SUPFAM" id="SSF103473">
    <property type="entry name" value="MFS general substrate transporter"/>
    <property type="match status" value="1"/>
</dbReference>
<evidence type="ECO:0000313" key="10">
    <source>
        <dbReference type="EMBL" id="RZU60507.1"/>
    </source>
</evidence>
<evidence type="ECO:0000256" key="3">
    <source>
        <dbReference type="ARBA" id="ARBA00022448"/>
    </source>
</evidence>
<dbReference type="PANTHER" id="PTHR42718:SF9">
    <property type="entry name" value="MAJOR FACILITATOR SUPERFAMILY MULTIDRUG TRANSPORTER MFSC"/>
    <property type="match status" value="1"/>
</dbReference>
<feature type="transmembrane region" description="Helical" evidence="8">
    <location>
        <begin position="341"/>
        <end position="361"/>
    </location>
</feature>
<feature type="transmembrane region" description="Helical" evidence="8">
    <location>
        <begin position="444"/>
        <end position="467"/>
    </location>
</feature>
<protein>
    <submittedName>
        <fullName evidence="10">DHA2 family lincomycin resistance protein-like MFS transporter</fullName>
    </submittedName>
</protein>